<dbReference type="EMBL" id="WJIE01000002">
    <property type="protein sequence ID" value="MRG91687.1"/>
    <property type="molecule type" value="Genomic_DNA"/>
</dbReference>
<feature type="region of interest" description="Disordered" evidence="1">
    <location>
        <begin position="168"/>
        <end position="204"/>
    </location>
</feature>
<feature type="compositionally biased region" description="Pro residues" evidence="1">
    <location>
        <begin position="194"/>
        <end position="204"/>
    </location>
</feature>
<sequence>MESILTWIFALVMASLALAVPVFLQRRADAKIRALLDDNSRILDRERELASRYLAEQRAHETARAQLVAIEEDRARLFAELDHRHRRIADALTRIAVAVEHRESELERYAEAGAESILSRFPNLPDHPDRGLGGTLGALMTVQSYVNAALLRQLRHAEQTVNADELEVNVIPFPSPGSERRAPSESDAPSSPTITPPTSTPVSA</sequence>
<organism evidence="2 3">
    <name type="scientific">Polyangium spumosum</name>
    <dbReference type="NCBI Taxonomy" id="889282"/>
    <lineage>
        <taxon>Bacteria</taxon>
        <taxon>Pseudomonadati</taxon>
        <taxon>Myxococcota</taxon>
        <taxon>Polyangia</taxon>
        <taxon>Polyangiales</taxon>
        <taxon>Polyangiaceae</taxon>
        <taxon>Polyangium</taxon>
    </lineage>
</organism>
<evidence type="ECO:0000313" key="3">
    <source>
        <dbReference type="Proteomes" id="UP000440224"/>
    </source>
</evidence>
<dbReference type="AlphaFoldDB" id="A0A6N7PIP0"/>
<evidence type="ECO:0000313" key="2">
    <source>
        <dbReference type="EMBL" id="MRG91687.1"/>
    </source>
</evidence>
<dbReference type="Proteomes" id="UP000440224">
    <property type="component" value="Unassembled WGS sequence"/>
</dbReference>
<proteinExistence type="predicted"/>
<evidence type="ECO:0000256" key="1">
    <source>
        <dbReference type="SAM" id="MobiDB-lite"/>
    </source>
</evidence>
<keyword evidence="3" id="KW-1185">Reference proteome</keyword>
<reference evidence="2 3" key="1">
    <citation type="submission" date="2019-10" db="EMBL/GenBank/DDBJ databases">
        <title>A soil myxobacterium in the family Polyangiaceae.</title>
        <authorList>
            <person name="Li Y."/>
            <person name="Wang J."/>
        </authorList>
    </citation>
    <scope>NUCLEOTIDE SEQUENCE [LARGE SCALE GENOMIC DNA]</scope>
    <source>
        <strain evidence="2 3">DSM 14734</strain>
    </source>
</reference>
<dbReference type="RefSeq" id="WP_153818575.1">
    <property type="nucleotide sequence ID" value="NZ_WJIE01000002.1"/>
</dbReference>
<name>A0A6N7PIP0_9BACT</name>
<protein>
    <submittedName>
        <fullName evidence="2">Uncharacterized protein</fullName>
    </submittedName>
</protein>
<accession>A0A6N7PIP0</accession>
<gene>
    <name evidence="2" type="ORF">GF068_07075</name>
</gene>
<dbReference type="OrthoDB" id="9830412at2"/>
<comment type="caution">
    <text evidence="2">The sequence shown here is derived from an EMBL/GenBank/DDBJ whole genome shotgun (WGS) entry which is preliminary data.</text>
</comment>